<protein>
    <submittedName>
        <fullName evidence="2">Uncharacterized protein</fullName>
    </submittedName>
</protein>
<keyword evidence="1" id="KW-1133">Transmembrane helix</keyword>
<dbReference type="OrthoDB" id="6644812at2759"/>
<keyword evidence="1" id="KW-0472">Membrane</keyword>
<name>A0A9P0MQD1_NEZVI</name>
<dbReference type="Proteomes" id="UP001152798">
    <property type="component" value="Chromosome 4"/>
</dbReference>
<feature type="transmembrane region" description="Helical" evidence="1">
    <location>
        <begin position="65"/>
        <end position="86"/>
    </location>
</feature>
<gene>
    <name evidence="2" type="ORF">NEZAVI_LOCUS8419</name>
</gene>
<accession>A0A9P0MQD1</accession>
<feature type="transmembrane region" description="Helical" evidence="1">
    <location>
        <begin position="258"/>
        <end position="278"/>
    </location>
</feature>
<keyword evidence="1" id="KW-0812">Transmembrane</keyword>
<dbReference type="AlphaFoldDB" id="A0A9P0MQD1"/>
<feature type="transmembrane region" description="Helical" evidence="1">
    <location>
        <begin position="151"/>
        <end position="174"/>
    </location>
</feature>
<proteinExistence type="predicted"/>
<dbReference type="EMBL" id="OV725080">
    <property type="protein sequence ID" value="CAH1398847.1"/>
    <property type="molecule type" value="Genomic_DNA"/>
</dbReference>
<organism evidence="2 3">
    <name type="scientific">Nezara viridula</name>
    <name type="common">Southern green stink bug</name>
    <name type="synonym">Cimex viridulus</name>
    <dbReference type="NCBI Taxonomy" id="85310"/>
    <lineage>
        <taxon>Eukaryota</taxon>
        <taxon>Metazoa</taxon>
        <taxon>Ecdysozoa</taxon>
        <taxon>Arthropoda</taxon>
        <taxon>Hexapoda</taxon>
        <taxon>Insecta</taxon>
        <taxon>Pterygota</taxon>
        <taxon>Neoptera</taxon>
        <taxon>Paraneoptera</taxon>
        <taxon>Hemiptera</taxon>
        <taxon>Heteroptera</taxon>
        <taxon>Panheteroptera</taxon>
        <taxon>Pentatomomorpha</taxon>
        <taxon>Pentatomoidea</taxon>
        <taxon>Pentatomidae</taxon>
        <taxon>Pentatominae</taxon>
        <taxon>Nezara</taxon>
    </lineage>
</organism>
<sequence length="365" mass="41090">MAVSNIFDGNILHYSHFYPGIYALFAPPCHLLWLTHKKKKLVKIFRTIIAIEAVTGHMAPDPSIHISWALVVIMFIHFTIYVSLLLPSGSLASNTLKTRSAAPAMSSIRVVDPPRRGLDEVIGKTFKLSRFLFTFPFDFSRDYIDVSYKHFFLSLIVVGCNSTVSILFAKDIVITIPDPKLIQSSFYFPIIFTVIPVCNLAWLLYRKKKIVDFFKIIRNVETVTGYCTPDTGTKMISLSAVLLVCNLIAFHRFTEVHFLGACMLNLSILSFASVLAQFKSLISAVKSQYQHILDTLDHGTAERWCCCREELGKCCRDISVCYAPQLLMIVTTNFVGIVCNAYHVAVSAVIQSNLLFAVMTKYFPL</sequence>
<keyword evidence="3" id="KW-1185">Reference proteome</keyword>
<evidence type="ECO:0000256" key="1">
    <source>
        <dbReference type="SAM" id="Phobius"/>
    </source>
</evidence>
<evidence type="ECO:0000313" key="3">
    <source>
        <dbReference type="Proteomes" id="UP001152798"/>
    </source>
</evidence>
<reference evidence="2" key="1">
    <citation type="submission" date="2022-01" db="EMBL/GenBank/DDBJ databases">
        <authorList>
            <person name="King R."/>
        </authorList>
    </citation>
    <scope>NUCLEOTIDE SEQUENCE</scope>
</reference>
<evidence type="ECO:0000313" key="2">
    <source>
        <dbReference type="EMBL" id="CAH1398847.1"/>
    </source>
</evidence>
<feature type="transmembrane region" description="Helical" evidence="1">
    <location>
        <begin position="16"/>
        <end position="34"/>
    </location>
</feature>
<feature type="transmembrane region" description="Helical" evidence="1">
    <location>
        <begin position="186"/>
        <end position="205"/>
    </location>
</feature>